<dbReference type="GO" id="GO:0016491">
    <property type="term" value="F:oxidoreductase activity"/>
    <property type="evidence" value="ECO:0007669"/>
    <property type="project" value="UniProtKB-KW"/>
</dbReference>
<protein>
    <submittedName>
        <fullName evidence="3">FAD-dependent oxidoreductase</fullName>
    </submittedName>
</protein>
<keyword evidence="1" id="KW-0560">Oxidoreductase</keyword>
<dbReference type="SUPFAM" id="SSF54373">
    <property type="entry name" value="FAD-linked reductases, C-terminal domain"/>
    <property type="match status" value="1"/>
</dbReference>
<dbReference type="PANTHER" id="PTHR13847:SF289">
    <property type="entry name" value="GLYCINE OXIDASE"/>
    <property type="match status" value="1"/>
</dbReference>
<sequence>MHIAVIGAGIVGVCTAAWLQRDGHEVTIIDPLEAGEACSFGNAGSLSPSACLPVGMPGMWKKVPGWLMDPTGPLTIRPSYLPSVAPWLLRFLRASRRAEVERIATAMRGLLAPVFDAYTPLLQRAAATGLVRRTGCLYVYSSRETAQQWSWGMNLRRSLGVELRDVEREELEALEPDLRGRFRFGILAPENGSAADPSALVKSIYVRCLADGASHLTQRVSGFSIRDGLVEQVRFRGDAPLDVDAVVVAAGAWSAELARAVGLSVPLESQRGYHVTVQSTNLALRHTVMAMEHNLMVNPMDVGLRLAGTVELAGLRAPPDYARADMLLARGRELFPHLDTSRVTRWMGHRPCLPDSMPVIGRAPRVGNVFLGFGHGHVGMCGGATTGREIAALVAGRAPEIDLSPFSPTRFRPGAARRRAAAGAVATGGDAAA</sequence>
<dbReference type="Pfam" id="PF01266">
    <property type="entry name" value="DAO"/>
    <property type="match status" value="1"/>
</dbReference>
<organism evidence="3 4">
    <name type="scientific">Paroceanicella profunda</name>
    <dbReference type="NCBI Taxonomy" id="2579971"/>
    <lineage>
        <taxon>Bacteria</taxon>
        <taxon>Pseudomonadati</taxon>
        <taxon>Pseudomonadota</taxon>
        <taxon>Alphaproteobacteria</taxon>
        <taxon>Rhodobacterales</taxon>
        <taxon>Paracoccaceae</taxon>
        <taxon>Paroceanicella</taxon>
    </lineage>
</organism>
<evidence type="ECO:0000256" key="1">
    <source>
        <dbReference type="ARBA" id="ARBA00023002"/>
    </source>
</evidence>
<dbReference type="InterPro" id="IPR006076">
    <property type="entry name" value="FAD-dep_OxRdtase"/>
</dbReference>
<evidence type="ECO:0000313" key="3">
    <source>
        <dbReference type="EMBL" id="QDL91180.1"/>
    </source>
</evidence>
<dbReference type="EMBL" id="CP040818">
    <property type="protein sequence ID" value="QDL91180.1"/>
    <property type="molecule type" value="Genomic_DNA"/>
</dbReference>
<evidence type="ECO:0000313" key="4">
    <source>
        <dbReference type="Proteomes" id="UP000305888"/>
    </source>
</evidence>
<dbReference type="RefSeq" id="WP_138575578.1">
    <property type="nucleotide sequence ID" value="NZ_CP040818.1"/>
</dbReference>
<dbReference type="Proteomes" id="UP000305888">
    <property type="component" value="Chromosome"/>
</dbReference>
<dbReference type="OrthoDB" id="9805337at2"/>
<dbReference type="GO" id="GO:0005737">
    <property type="term" value="C:cytoplasm"/>
    <property type="evidence" value="ECO:0007669"/>
    <property type="project" value="TreeGrafter"/>
</dbReference>
<dbReference type="Gene3D" id="3.50.50.60">
    <property type="entry name" value="FAD/NAD(P)-binding domain"/>
    <property type="match status" value="2"/>
</dbReference>
<dbReference type="PANTHER" id="PTHR13847">
    <property type="entry name" value="SARCOSINE DEHYDROGENASE-RELATED"/>
    <property type="match status" value="1"/>
</dbReference>
<proteinExistence type="predicted"/>
<name>A0A5B8FVL4_9RHOB</name>
<gene>
    <name evidence="3" type="ORF">FDP22_04920</name>
</gene>
<reference evidence="3 4" key="1">
    <citation type="submission" date="2019-06" db="EMBL/GenBank/DDBJ databases">
        <title>Genome sequence of Rhodobacteraceae bacterium D4M1.</title>
        <authorList>
            <person name="Cao J."/>
        </authorList>
    </citation>
    <scope>NUCLEOTIDE SEQUENCE [LARGE SCALE GENOMIC DNA]</scope>
    <source>
        <strain evidence="3 4">D4M1</strain>
    </source>
</reference>
<accession>A0A5B8FVL4</accession>
<dbReference type="KEGG" id="ppru:FDP22_04920"/>
<feature type="domain" description="FAD dependent oxidoreductase" evidence="2">
    <location>
        <begin position="3"/>
        <end position="393"/>
    </location>
</feature>
<dbReference type="InterPro" id="IPR036188">
    <property type="entry name" value="FAD/NAD-bd_sf"/>
</dbReference>
<dbReference type="SUPFAM" id="SSF51905">
    <property type="entry name" value="FAD/NAD(P)-binding domain"/>
    <property type="match status" value="1"/>
</dbReference>
<dbReference type="Gene3D" id="3.30.9.10">
    <property type="entry name" value="D-Amino Acid Oxidase, subunit A, domain 2"/>
    <property type="match status" value="1"/>
</dbReference>
<evidence type="ECO:0000259" key="2">
    <source>
        <dbReference type="Pfam" id="PF01266"/>
    </source>
</evidence>
<dbReference type="AlphaFoldDB" id="A0A5B8FVL4"/>
<keyword evidence="4" id="KW-1185">Reference proteome</keyword>